<proteinExistence type="predicted"/>
<keyword evidence="2" id="KW-1185">Reference proteome</keyword>
<sequence length="205" mass="23714">MSLPELSDFRLVGGTALSLLRGHRESVDIDMFCDGPYGEIPFDFILEVLRLKFSYVEETNPFIGPSNLANNQGLYLFIGQNEETSIKCDILYWDAPFLYPPIIEDGIRLATIEDIATMKLDTISRGGRKKDFWDLSDILESYRFSDLIEIYKEKYPWFAVQDVIKGLSDFTIADLMPDPICFKHKNWEMIKVEMQRIATEYNIAQ</sequence>
<evidence type="ECO:0000313" key="2">
    <source>
        <dbReference type="Proteomes" id="UP000249819"/>
    </source>
</evidence>
<name>A0A327WD82_9BACT</name>
<evidence type="ECO:0000313" key="1">
    <source>
        <dbReference type="EMBL" id="RAJ85316.1"/>
    </source>
</evidence>
<dbReference type="Pfam" id="PF08843">
    <property type="entry name" value="AbiEii"/>
    <property type="match status" value="1"/>
</dbReference>
<dbReference type="GO" id="GO:0016740">
    <property type="term" value="F:transferase activity"/>
    <property type="evidence" value="ECO:0007669"/>
    <property type="project" value="UniProtKB-KW"/>
</dbReference>
<organism evidence="1 2">
    <name type="scientific">Chitinophaga dinghuensis</name>
    <dbReference type="NCBI Taxonomy" id="1539050"/>
    <lineage>
        <taxon>Bacteria</taxon>
        <taxon>Pseudomonadati</taxon>
        <taxon>Bacteroidota</taxon>
        <taxon>Chitinophagia</taxon>
        <taxon>Chitinophagales</taxon>
        <taxon>Chitinophagaceae</taxon>
        <taxon>Chitinophaga</taxon>
    </lineage>
</organism>
<protein>
    <submittedName>
        <fullName evidence="1">Nucleotidyltransferase AbiEii toxin of type IV toxin-antitoxin system</fullName>
    </submittedName>
</protein>
<reference evidence="1 2" key="1">
    <citation type="submission" date="2018-06" db="EMBL/GenBank/DDBJ databases">
        <title>Genomic Encyclopedia of Archaeal and Bacterial Type Strains, Phase II (KMG-II): from individual species to whole genera.</title>
        <authorList>
            <person name="Goeker M."/>
        </authorList>
    </citation>
    <scope>NUCLEOTIDE SEQUENCE [LARGE SCALE GENOMIC DNA]</scope>
    <source>
        <strain evidence="1 2">DSM 29821</strain>
    </source>
</reference>
<dbReference type="InterPro" id="IPR014942">
    <property type="entry name" value="AbiEii"/>
</dbReference>
<dbReference type="AlphaFoldDB" id="A0A327WD82"/>
<accession>A0A327WD82</accession>
<comment type="caution">
    <text evidence="1">The sequence shown here is derived from an EMBL/GenBank/DDBJ whole genome shotgun (WGS) entry which is preliminary data.</text>
</comment>
<dbReference type="EMBL" id="QLMA01000002">
    <property type="protein sequence ID" value="RAJ85316.1"/>
    <property type="molecule type" value="Genomic_DNA"/>
</dbReference>
<gene>
    <name evidence="1" type="ORF">CLV59_10215</name>
</gene>
<dbReference type="Proteomes" id="UP000249819">
    <property type="component" value="Unassembled WGS sequence"/>
</dbReference>
<keyword evidence="1" id="KW-0808">Transferase</keyword>